<reference evidence="2" key="1">
    <citation type="journal article" date="2019" name="Int. J. Syst. Evol. Microbiol.">
        <title>The Global Catalogue of Microorganisms (GCM) 10K type strain sequencing project: providing services to taxonomists for standard genome sequencing and annotation.</title>
        <authorList>
            <consortium name="The Broad Institute Genomics Platform"/>
            <consortium name="The Broad Institute Genome Sequencing Center for Infectious Disease"/>
            <person name="Wu L."/>
            <person name="Ma J."/>
        </authorList>
    </citation>
    <scope>NUCLEOTIDE SEQUENCE [LARGE SCALE GENOMIC DNA]</scope>
    <source>
        <strain evidence="2">CCM 8937</strain>
    </source>
</reference>
<dbReference type="EMBL" id="JBHTOH010000024">
    <property type="protein sequence ID" value="MFD1410706.1"/>
    <property type="molecule type" value="Genomic_DNA"/>
</dbReference>
<evidence type="ECO:0000313" key="2">
    <source>
        <dbReference type="Proteomes" id="UP001597191"/>
    </source>
</evidence>
<keyword evidence="2" id="KW-1185">Reference proteome</keyword>
<name>A0ABW4BLJ2_9LACO</name>
<evidence type="ECO:0000313" key="1">
    <source>
        <dbReference type="EMBL" id="MFD1410706.1"/>
    </source>
</evidence>
<protein>
    <submittedName>
        <fullName evidence="1">Uncharacterized protein</fullName>
    </submittedName>
</protein>
<dbReference type="Proteomes" id="UP001597191">
    <property type="component" value="Unassembled WGS sequence"/>
</dbReference>
<sequence>MKKTGFLVLGSLIFMLGGISGALLQSSFDVKWSAPKTGAVSQ</sequence>
<comment type="caution">
    <text evidence="1">The sequence shown here is derived from an EMBL/GenBank/DDBJ whole genome shotgun (WGS) entry which is preliminary data.</text>
</comment>
<gene>
    <name evidence="1" type="ORF">ACFQ4R_03635</name>
</gene>
<accession>A0ABW4BLJ2</accession>
<organism evidence="1 2">
    <name type="scientific">Lapidilactobacillus gannanensis</name>
    <dbReference type="NCBI Taxonomy" id="2486002"/>
    <lineage>
        <taxon>Bacteria</taxon>
        <taxon>Bacillati</taxon>
        <taxon>Bacillota</taxon>
        <taxon>Bacilli</taxon>
        <taxon>Lactobacillales</taxon>
        <taxon>Lactobacillaceae</taxon>
        <taxon>Lapidilactobacillus</taxon>
    </lineage>
</organism>
<dbReference type="RefSeq" id="WP_263853330.1">
    <property type="nucleotide sequence ID" value="NZ_JBHTOH010000024.1"/>
</dbReference>
<proteinExistence type="predicted"/>